<sequence>MRCNVRCRWGLAVIATVVMVGCGGNSTDKTSDNATGTPTASQQQSSEPPPEPTGPEPTQSSQKRPSLNVARLPLGGGTDSPVEDRLQCAEAAWLGSRPLPAGVIVRVRAIKLSPAGVFRLDQRGCGDRQPCPGMRWEGQKALDACFIGARQVTAGAGDVNRVSVSLRGTISCDQLQDCRRALEQTGSDSLTFSPDPHFGEPTEGPPTDSPPPEDPTEVPTEGPLTESPATPTG</sequence>
<feature type="signal peptide" evidence="2">
    <location>
        <begin position="1"/>
        <end position="20"/>
    </location>
</feature>
<dbReference type="PROSITE" id="PS51257">
    <property type="entry name" value="PROKAR_LIPOPROTEIN"/>
    <property type="match status" value="1"/>
</dbReference>
<protein>
    <submittedName>
        <fullName evidence="3">Uncharacterized protein</fullName>
    </submittedName>
</protein>
<comment type="caution">
    <text evidence="3">The sequence shown here is derived from an EMBL/GenBank/DDBJ whole genome shotgun (WGS) entry which is preliminary data.</text>
</comment>
<proteinExistence type="predicted"/>
<gene>
    <name evidence="3" type="ORF">GCM10009789_65760</name>
</gene>
<evidence type="ECO:0000256" key="2">
    <source>
        <dbReference type="SAM" id="SignalP"/>
    </source>
</evidence>
<feature type="region of interest" description="Disordered" evidence="1">
    <location>
        <begin position="185"/>
        <end position="233"/>
    </location>
</feature>
<keyword evidence="4" id="KW-1185">Reference proteome</keyword>
<keyword evidence="2" id="KW-0732">Signal</keyword>
<organism evidence="3 4">
    <name type="scientific">Kribbella sancticallisti</name>
    <dbReference type="NCBI Taxonomy" id="460087"/>
    <lineage>
        <taxon>Bacteria</taxon>
        <taxon>Bacillati</taxon>
        <taxon>Actinomycetota</taxon>
        <taxon>Actinomycetes</taxon>
        <taxon>Propionibacteriales</taxon>
        <taxon>Kribbellaceae</taxon>
        <taxon>Kribbella</taxon>
    </lineage>
</organism>
<feature type="region of interest" description="Disordered" evidence="1">
    <location>
        <begin position="29"/>
        <end position="81"/>
    </location>
</feature>
<accession>A0ABN2EBM5</accession>
<evidence type="ECO:0000256" key="1">
    <source>
        <dbReference type="SAM" id="MobiDB-lite"/>
    </source>
</evidence>
<feature type="compositionally biased region" description="Pro residues" evidence="1">
    <location>
        <begin position="203"/>
        <end position="213"/>
    </location>
</feature>
<feature type="compositionally biased region" description="Low complexity" evidence="1">
    <location>
        <begin position="37"/>
        <end position="46"/>
    </location>
</feature>
<dbReference type="Proteomes" id="UP001500393">
    <property type="component" value="Unassembled WGS sequence"/>
</dbReference>
<feature type="chain" id="PRO_5046773197" evidence="2">
    <location>
        <begin position="21"/>
        <end position="233"/>
    </location>
</feature>
<name>A0ABN2EBM5_9ACTN</name>
<dbReference type="EMBL" id="BAAAOS010000051">
    <property type="protein sequence ID" value="GAA1602550.1"/>
    <property type="molecule type" value="Genomic_DNA"/>
</dbReference>
<evidence type="ECO:0000313" key="4">
    <source>
        <dbReference type="Proteomes" id="UP001500393"/>
    </source>
</evidence>
<reference evidence="3 4" key="1">
    <citation type="journal article" date="2019" name="Int. J. Syst. Evol. Microbiol.">
        <title>The Global Catalogue of Microorganisms (GCM) 10K type strain sequencing project: providing services to taxonomists for standard genome sequencing and annotation.</title>
        <authorList>
            <consortium name="The Broad Institute Genomics Platform"/>
            <consortium name="The Broad Institute Genome Sequencing Center for Infectious Disease"/>
            <person name="Wu L."/>
            <person name="Ma J."/>
        </authorList>
    </citation>
    <scope>NUCLEOTIDE SEQUENCE [LARGE SCALE GENOMIC DNA]</scope>
    <source>
        <strain evidence="3 4">JCM 14969</strain>
    </source>
</reference>
<evidence type="ECO:0000313" key="3">
    <source>
        <dbReference type="EMBL" id="GAA1602550.1"/>
    </source>
</evidence>